<dbReference type="Proteomes" id="UP000037953">
    <property type="component" value="Unassembled WGS sequence"/>
</dbReference>
<gene>
    <name evidence="2" type="ORF">AOB46_09855</name>
</gene>
<comment type="caution">
    <text evidence="2">The sequence shown here is derived from an EMBL/GenBank/DDBJ whole genome shotgun (WGS) entry which is preliminary data.</text>
</comment>
<keyword evidence="1" id="KW-1133">Transmembrane helix</keyword>
<keyword evidence="1" id="KW-0812">Transmembrane</keyword>
<keyword evidence="1" id="KW-0472">Membrane</keyword>
<dbReference type="EMBL" id="LJOD01000005">
    <property type="protein sequence ID" value="KPE51436.1"/>
    <property type="molecule type" value="Genomic_DNA"/>
</dbReference>
<evidence type="ECO:0000313" key="3">
    <source>
        <dbReference type="Proteomes" id="UP000037953"/>
    </source>
</evidence>
<evidence type="ECO:0000313" key="2">
    <source>
        <dbReference type="EMBL" id="KPE51436.1"/>
    </source>
</evidence>
<name>A0A0N1KSI8_CHRID</name>
<evidence type="ECO:0000256" key="1">
    <source>
        <dbReference type="SAM" id="Phobius"/>
    </source>
</evidence>
<feature type="transmembrane region" description="Helical" evidence="1">
    <location>
        <begin position="12"/>
        <end position="33"/>
    </location>
</feature>
<reference evidence="3" key="2">
    <citation type="submission" date="2015-09" db="EMBL/GenBank/DDBJ databases">
        <title>Draft genome sequence of a multidrug-resistant Chryseobacterium indologenes isolate from Malaysia.</title>
        <authorList>
            <person name="Yu C.Y."/>
            <person name="Ang G.Y."/>
            <person name="Chan K.-G."/>
        </authorList>
    </citation>
    <scope>NUCLEOTIDE SEQUENCE [LARGE SCALE GENOMIC DNA]</scope>
    <source>
        <strain evidence="3">CI_885</strain>
    </source>
</reference>
<accession>A0A0N1KSI8</accession>
<sequence>MNRKTIEYNFFISYFLSNIGYFFSVISFSMKAISKIFRFSGKKINQKRPMKIFMSLPIKVIVMN</sequence>
<organism evidence="2 3">
    <name type="scientific">Chryseobacterium indologenes</name>
    <name type="common">Flavobacterium indologenes</name>
    <dbReference type="NCBI Taxonomy" id="253"/>
    <lineage>
        <taxon>Bacteria</taxon>
        <taxon>Pseudomonadati</taxon>
        <taxon>Bacteroidota</taxon>
        <taxon>Flavobacteriia</taxon>
        <taxon>Flavobacteriales</taxon>
        <taxon>Weeksellaceae</taxon>
        <taxon>Chryseobacterium group</taxon>
        <taxon>Chryseobacterium</taxon>
    </lineage>
</organism>
<protein>
    <submittedName>
        <fullName evidence="2">Uncharacterized protein</fullName>
    </submittedName>
</protein>
<reference evidence="2 3" key="1">
    <citation type="journal article" date="2015" name="Genom Data">
        <title>Draft genome sequence of a multidrug-resistant Chryseobacterium indologenes isolate from Malaysia.</title>
        <authorList>
            <person name="Yu C.Y."/>
            <person name="Ang G.Y."/>
            <person name="Cheng H.J."/>
            <person name="Cheong Y.M."/>
            <person name="Yin W.F."/>
            <person name="Chan K.G."/>
        </authorList>
    </citation>
    <scope>NUCLEOTIDE SEQUENCE [LARGE SCALE GENOMIC DNA]</scope>
    <source>
        <strain evidence="2 3">CI_885</strain>
    </source>
</reference>
<dbReference type="AlphaFoldDB" id="A0A0N1KSI8"/>
<proteinExistence type="predicted"/>